<dbReference type="RefSeq" id="WP_231060167.1">
    <property type="nucleotide sequence ID" value="NZ_JAJNOC010000009.1"/>
</dbReference>
<dbReference type="GO" id="GO:0004519">
    <property type="term" value="F:endonuclease activity"/>
    <property type="evidence" value="ECO:0007669"/>
    <property type="project" value="UniProtKB-KW"/>
</dbReference>
<dbReference type="Pfam" id="PF03372">
    <property type="entry name" value="Exo_endo_phos"/>
    <property type="match status" value="1"/>
</dbReference>
<feature type="domain" description="LTD" evidence="2">
    <location>
        <begin position="20"/>
        <end position="130"/>
    </location>
</feature>
<comment type="caution">
    <text evidence="3">The sequence shown here is derived from an EMBL/GenBank/DDBJ whole genome shotgun (WGS) entry which is preliminary data.</text>
</comment>
<name>A0ABS8QAW8_9BURK</name>
<feature type="chain" id="PRO_5046466227" evidence="1">
    <location>
        <begin position="29"/>
        <end position="996"/>
    </location>
</feature>
<dbReference type="PROSITE" id="PS51841">
    <property type="entry name" value="LTD"/>
    <property type="match status" value="1"/>
</dbReference>
<sequence length="996" mass="102325">MKNIVASILPRRTLLAVLLAGLAGSAYAEPNNIVVSQIYGAGGNNNASYNRDFIELFNRSAEAVNLSGLYVHYHSAGGTGNSSVLALPARTLEPGQYFLITFATGSNGAAIPDGDLNGGNAIAMAAAAGRVSLSTQATPIAAGTAHPSMVEIVGFGSANVFETAPAPAPSTTTSISRKGAGCIDTDNNAQDFTAGPIAPRRTSSPFASCDNGPVAAPIVLNCPASLPAERGSAASAILRASDTDSTVTGASIVSGAVAGISLSGFNAASGVGGTASVTLQADASLATGNYPVRVSFTNDAGQEASCTVSVGVSGQLSIPQIQGSGATSPYANTVQSTEGIVTAKLANNSFFLQDLNGDGDPTTSDGIYVFNSNPALVSSIAVGDRVRVSGKVVEYRPASATRSYTEFSEVSAVNKLGSGFSITPTNIDFPNADLARYEGMLVRFATELTVNENLYIGNRGELTLSYGRRENPTNRYPSGSPEAAALFRENAANAIVLDDGLFVAPATIPYLFQDGTVRTGDTVSGLTGVLDYGSIGGGGYGFKIQPTEEPRFARSNPRTAPPELPAGVKVASANVLNFFTTFTDGRDAWGRSGRGCTIGSTTSASECRGANNTAEFVRQRNQIVASLKALNADVVGLMEIQNDRDVSVGYLVEQLNAAIGQPIYAVVPAPATTGTDAIRVAMIYKPAVLTLQGGALSDGDRVNNRPPMAQTFKANNGARFSVVVNHLKSKGGCGGGLAGDGDLGNGQGCFDATRLAQAQRLTSYFLPQVVQTAGDPDVLVIGDLNAYAMESPIKHLTASGMVNLIERFVRPNGLPYSYVFGGTAGYLDHALASSSLNTQVAGAAEWHNNADEPETLDYNLGDTAQDPYQEGAYRASDHDPVVVSLNLTAPTLDVSASVKIVKSGVSMVRATGKFSGTVTVTNTSGAALAGPLHLRLEGLTAGVTLDNKSGEQGGAPYLTLPGGGLAPGASVTVTTTFTNPSKAAVNYTAKLISGAY</sequence>
<dbReference type="SUPFAM" id="SSF74853">
    <property type="entry name" value="Lamin A/C globular tail domain"/>
    <property type="match status" value="1"/>
</dbReference>
<dbReference type="InterPro" id="IPR047971">
    <property type="entry name" value="ExeM-like"/>
</dbReference>
<accession>A0ABS8QAW8</accession>
<evidence type="ECO:0000313" key="3">
    <source>
        <dbReference type="EMBL" id="MCD2518897.1"/>
    </source>
</evidence>
<evidence type="ECO:0000259" key="2">
    <source>
        <dbReference type="PROSITE" id="PS51841"/>
    </source>
</evidence>
<dbReference type="EMBL" id="JAJNOC010000009">
    <property type="protein sequence ID" value="MCD2518897.1"/>
    <property type="molecule type" value="Genomic_DNA"/>
</dbReference>
<dbReference type="Pfam" id="PF00932">
    <property type="entry name" value="LTD"/>
    <property type="match status" value="1"/>
</dbReference>
<dbReference type="InterPro" id="IPR001322">
    <property type="entry name" value="Lamin_tail_dom"/>
</dbReference>
<evidence type="ECO:0000313" key="4">
    <source>
        <dbReference type="Proteomes" id="UP001179361"/>
    </source>
</evidence>
<dbReference type="NCBIfam" id="NF033681">
    <property type="entry name" value="ExeM_NucH_DNase"/>
    <property type="match status" value="1"/>
</dbReference>
<organism evidence="3 4">
    <name type="scientific">Massilia phyllostachyos</name>
    <dbReference type="NCBI Taxonomy" id="2898585"/>
    <lineage>
        <taxon>Bacteria</taxon>
        <taxon>Pseudomonadati</taxon>
        <taxon>Pseudomonadota</taxon>
        <taxon>Betaproteobacteria</taxon>
        <taxon>Burkholderiales</taxon>
        <taxon>Oxalobacteraceae</taxon>
        <taxon>Telluria group</taxon>
        <taxon>Massilia</taxon>
    </lineage>
</organism>
<proteinExistence type="predicted"/>
<dbReference type="CDD" id="cd10283">
    <property type="entry name" value="MnuA_DNase1-like"/>
    <property type="match status" value="1"/>
</dbReference>
<dbReference type="Gene3D" id="3.60.10.10">
    <property type="entry name" value="Endonuclease/exonuclease/phosphatase"/>
    <property type="match status" value="1"/>
</dbReference>
<keyword evidence="4" id="KW-1185">Reference proteome</keyword>
<dbReference type="PANTHER" id="PTHR42834:SF1">
    <property type="entry name" value="ENDONUCLEASE_EXONUCLEASE_PHOSPHATASE FAMILY PROTEIN (AFU_ORTHOLOGUE AFUA_3G09210)"/>
    <property type="match status" value="1"/>
</dbReference>
<reference evidence="3" key="1">
    <citation type="submission" date="2021-11" db="EMBL/GenBank/DDBJ databases">
        <title>The complete genome of Massilia sp sp. G4R7.</title>
        <authorList>
            <person name="Liu L."/>
            <person name="Yue J."/>
            <person name="Yuan J."/>
            <person name="Yang F."/>
            <person name="Li L."/>
        </authorList>
    </citation>
    <scope>NUCLEOTIDE SEQUENCE</scope>
    <source>
        <strain evidence="3">G4R7</strain>
    </source>
</reference>
<dbReference type="Proteomes" id="UP001179361">
    <property type="component" value="Unassembled WGS sequence"/>
</dbReference>
<dbReference type="SUPFAM" id="SSF56219">
    <property type="entry name" value="DNase I-like"/>
    <property type="match status" value="1"/>
</dbReference>
<gene>
    <name evidence="3" type="ORF">LQ564_21595</name>
</gene>
<dbReference type="PANTHER" id="PTHR42834">
    <property type="entry name" value="ENDONUCLEASE/EXONUCLEASE/PHOSPHATASE FAMILY PROTEIN (AFU_ORTHOLOGUE AFUA_3G09210)"/>
    <property type="match status" value="1"/>
</dbReference>
<keyword evidence="3" id="KW-0378">Hydrolase</keyword>
<protein>
    <submittedName>
        <fullName evidence="3">ExeM/NucH family extracellular endonuclease</fullName>
    </submittedName>
</protein>
<dbReference type="InterPro" id="IPR036415">
    <property type="entry name" value="Lamin_tail_dom_sf"/>
</dbReference>
<dbReference type="InterPro" id="IPR005135">
    <property type="entry name" value="Endo/exonuclease/phosphatase"/>
</dbReference>
<dbReference type="CDD" id="cd04486">
    <property type="entry name" value="YhcR_OBF_like"/>
    <property type="match status" value="1"/>
</dbReference>
<keyword evidence="1" id="KW-0732">Signal</keyword>
<keyword evidence="3" id="KW-0540">Nuclease</keyword>
<feature type="signal peptide" evidence="1">
    <location>
        <begin position="1"/>
        <end position="28"/>
    </location>
</feature>
<keyword evidence="3" id="KW-0255">Endonuclease</keyword>
<dbReference type="InterPro" id="IPR036691">
    <property type="entry name" value="Endo/exonu/phosph_ase_sf"/>
</dbReference>
<evidence type="ECO:0000256" key="1">
    <source>
        <dbReference type="SAM" id="SignalP"/>
    </source>
</evidence>